<organism evidence="1 2">
    <name type="scientific">Escallonia herrerae</name>
    <dbReference type="NCBI Taxonomy" id="1293975"/>
    <lineage>
        <taxon>Eukaryota</taxon>
        <taxon>Viridiplantae</taxon>
        <taxon>Streptophyta</taxon>
        <taxon>Embryophyta</taxon>
        <taxon>Tracheophyta</taxon>
        <taxon>Spermatophyta</taxon>
        <taxon>Magnoliopsida</taxon>
        <taxon>eudicotyledons</taxon>
        <taxon>Gunneridae</taxon>
        <taxon>Pentapetalae</taxon>
        <taxon>asterids</taxon>
        <taxon>campanulids</taxon>
        <taxon>Escalloniales</taxon>
        <taxon>Escalloniaceae</taxon>
        <taxon>Escallonia</taxon>
    </lineage>
</organism>
<dbReference type="AlphaFoldDB" id="A0AA88VI67"/>
<dbReference type="EMBL" id="JAVXUP010001843">
    <property type="protein sequence ID" value="KAK3007608.1"/>
    <property type="molecule type" value="Genomic_DNA"/>
</dbReference>
<reference evidence="1" key="1">
    <citation type="submission" date="2022-12" db="EMBL/GenBank/DDBJ databases">
        <title>Draft genome assemblies for two species of Escallonia (Escalloniales).</title>
        <authorList>
            <person name="Chanderbali A."/>
            <person name="Dervinis C."/>
            <person name="Anghel I."/>
            <person name="Soltis D."/>
            <person name="Soltis P."/>
            <person name="Zapata F."/>
        </authorList>
    </citation>
    <scope>NUCLEOTIDE SEQUENCE</scope>
    <source>
        <strain evidence="1">UCBG64.0493</strain>
        <tissue evidence="1">Leaf</tissue>
    </source>
</reference>
<dbReference type="Proteomes" id="UP001188597">
    <property type="component" value="Unassembled WGS sequence"/>
</dbReference>
<accession>A0AA88VI67</accession>
<gene>
    <name evidence="1" type="ORF">RJ639_014259</name>
</gene>
<proteinExistence type="predicted"/>
<evidence type="ECO:0000313" key="2">
    <source>
        <dbReference type="Proteomes" id="UP001188597"/>
    </source>
</evidence>
<comment type="caution">
    <text evidence="1">The sequence shown here is derived from an EMBL/GenBank/DDBJ whole genome shotgun (WGS) entry which is preliminary data.</text>
</comment>
<protein>
    <submittedName>
        <fullName evidence="1">Uncharacterized protein</fullName>
    </submittedName>
</protein>
<keyword evidence="2" id="KW-1185">Reference proteome</keyword>
<name>A0AA88VI67_9ASTE</name>
<evidence type="ECO:0000313" key="1">
    <source>
        <dbReference type="EMBL" id="KAK3007608.1"/>
    </source>
</evidence>
<sequence>MELVWTARIHRLPEILKQYDVLEMSIKMQFTSSPCLTQGMGNHRPSTNDSYHIGVTRSGLVNVGGRRCEEQT</sequence>